<evidence type="ECO:0000259" key="6">
    <source>
        <dbReference type="PROSITE" id="PS50262"/>
    </source>
</evidence>
<organism evidence="7 8">
    <name type="scientific">Aplysia californica</name>
    <name type="common">California sea hare</name>
    <dbReference type="NCBI Taxonomy" id="6500"/>
    <lineage>
        <taxon>Eukaryota</taxon>
        <taxon>Metazoa</taxon>
        <taxon>Spiralia</taxon>
        <taxon>Lophotrochozoa</taxon>
        <taxon>Mollusca</taxon>
        <taxon>Gastropoda</taxon>
        <taxon>Heterobranchia</taxon>
        <taxon>Euthyneura</taxon>
        <taxon>Tectipleura</taxon>
        <taxon>Aplysiida</taxon>
        <taxon>Aplysioidea</taxon>
        <taxon>Aplysiidae</taxon>
        <taxon>Aplysia</taxon>
    </lineage>
</organism>
<gene>
    <name evidence="8" type="primary">LOC101846331</name>
</gene>
<reference evidence="8" key="1">
    <citation type="submission" date="2025-08" db="UniProtKB">
        <authorList>
            <consortium name="RefSeq"/>
        </authorList>
    </citation>
    <scope>IDENTIFICATION</scope>
</reference>
<protein>
    <submittedName>
        <fullName evidence="8">Uncharacterized protein LOC101846331</fullName>
    </submittedName>
</protein>
<dbReference type="PROSITE" id="PS50262">
    <property type="entry name" value="G_PROTEIN_RECEP_F1_2"/>
    <property type="match status" value="1"/>
</dbReference>
<evidence type="ECO:0000256" key="4">
    <source>
        <dbReference type="ARBA" id="ARBA00023136"/>
    </source>
</evidence>
<dbReference type="InterPro" id="IPR017452">
    <property type="entry name" value="GPCR_Rhodpsn_7TM"/>
</dbReference>
<feature type="transmembrane region" description="Helical" evidence="5">
    <location>
        <begin position="67"/>
        <end position="89"/>
    </location>
</feature>
<accession>A0ABM0KB23</accession>
<sequence>MERTTNSTLSSDMESEEKDMSSVLISFSRWMDMLWGSFLIVTGIPGNVLTIMVFYKRPVRVRMISTLLVWLSVVNLTVITNNVARRVVIGVTSRDIRTFNFAICVIHKGVSYVNIFVVSWLLVLIQAIRLAYIIHPRR</sequence>
<evidence type="ECO:0000313" key="8">
    <source>
        <dbReference type="RefSeq" id="XP_005113301.1"/>
    </source>
</evidence>
<evidence type="ECO:0000313" key="7">
    <source>
        <dbReference type="Proteomes" id="UP000694888"/>
    </source>
</evidence>
<keyword evidence="4 5" id="KW-0472">Membrane</keyword>
<feature type="transmembrane region" description="Helical" evidence="5">
    <location>
        <begin position="33"/>
        <end position="55"/>
    </location>
</feature>
<evidence type="ECO:0000256" key="5">
    <source>
        <dbReference type="SAM" id="Phobius"/>
    </source>
</evidence>
<feature type="domain" description="G-protein coupled receptors family 1 profile" evidence="6">
    <location>
        <begin position="46"/>
        <end position="138"/>
    </location>
</feature>
<keyword evidence="7" id="KW-1185">Reference proteome</keyword>
<evidence type="ECO:0000256" key="3">
    <source>
        <dbReference type="ARBA" id="ARBA00022989"/>
    </source>
</evidence>
<evidence type="ECO:0000256" key="1">
    <source>
        <dbReference type="ARBA" id="ARBA00004370"/>
    </source>
</evidence>
<evidence type="ECO:0000256" key="2">
    <source>
        <dbReference type="ARBA" id="ARBA00022692"/>
    </source>
</evidence>
<name>A0ABM0KB23_APLCA</name>
<keyword evidence="3 5" id="KW-1133">Transmembrane helix</keyword>
<dbReference type="RefSeq" id="XP_005113301.1">
    <property type="nucleotide sequence ID" value="XM_005113244.2"/>
</dbReference>
<dbReference type="SUPFAM" id="SSF81321">
    <property type="entry name" value="Family A G protein-coupled receptor-like"/>
    <property type="match status" value="1"/>
</dbReference>
<keyword evidence="2 5" id="KW-0812">Transmembrane</keyword>
<comment type="subcellular location">
    <subcellularLocation>
        <location evidence="1">Membrane</location>
    </subcellularLocation>
</comment>
<dbReference type="GeneID" id="101846331"/>
<dbReference type="Gene3D" id="1.20.1070.10">
    <property type="entry name" value="Rhodopsin 7-helix transmembrane proteins"/>
    <property type="match status" value="1"/>
</dbReference>
<proteinExistence type="predicted"/>
<dbReference type="CDD" id="cd00637">
    <property type="entry name" value="7tm_classA_rhodopsin-like"/>
    <property type="match status" value="1"/>
</dbReference>
<feature type="transmembrane region" description="Helical" evidence="5">
    <location>
        <begin position="109"/>
        <end position="132"/>
    </location>
</feature>
<dbReference type="Proteomes" id="UP000694888">
    <property type="component" value="Unplaced"/>
</dbReference>